<evidence type="ECO:0008006" key="3">
    <source>
        <dbReference type="Google" id="ProtNLM"/>
    </source>
</evidence>
<reference evidence="2" key="1">
    <citation type="submission" date="2016-09" db="EMBL/GenBank/DDBJ databases">
        <authorList>
            <person name="Wan X."/>
            <person name="Hou S."/>
        </authorList>
    </citation>
    <scope>NUCLEOTIDE SEQUENCE [LARGE SCALE GENOMIC DNA]</scope>
    <source>
        <strain evidence="2">KH87</strain>
    </source>
</reference>
<dbReference type="AlphaFoldDB" id="A0A1E7QA94"/>
<dbReference type="STRING" id="1628148.BI198_14290"/>
<protein>
    <recommendedName>
        <fullName evidence="3">DUF3192 domain-containing protein</fullName>
    </recommendedName>
</protein>
<dbReference type="EMBL" id="MKEK01000001">
    <property type="protein sequence ID" value="OEY71115.1"/>
    <property type="molecule type" value="Genomic_DNA"/>
</dbReference>
<dbReference type="Proteomes" id="UP000242258">
    <property type="component" value="Unassembled WGS sequence"/>
</dbReference>
<accession>A0A1E7QA94</accession>
<dbReference type="InterPro" id="IPR021534">
    <property type="entry name" value="DUF3192"/>
</dbReference>
<dbReference type="Pfam" id="PF11399">
    <property type="entry name" value="DUF3192"/>
    <property type="match status" value="1"/>
</dbReference>
<name>A0A1E7QA94_9GAMM</name>
<evidence type="ECO:0000313" key="1">
    <source>
        <dbReference type="EMBL" id="OEY71115.1"/>
    </source>
</evidence>
<keyword evidence="2" id="KW-1185">Reference proteome</keyword>
<proteinExistence type="predicted"/>
<organism evidence="1 2">
    <name type="scientific">Rheinheimera salexigens</name>
    <dbReference type="NCBI Taxonomy" id="1628148"/>
    <lineage>
        <taxon>Bacteria</taxon>
        <taxon>Pseudomonadati</taxon>
        <taxon>Pseudomonadota</taxon>
        <taxon>Gammaproteobacteria</taxon>
        <taxon>Chromatiales</taxon>
        <taxon>Chromatiaceae</taxon>
        <taxon>Rheinheimera</taxon>
    </lineage>
</organism>
<sequence length="128" mass="14303">MLLFCLVGVGSYLLLTLAVVFFYQDNTEQMNWADREAFNAKIIATYKPHTGLSQTDILQRLGSPDITEAIKTNADIYQVLYFRTHRNNPDGITTADECTALLLKNRQLIAIGTDAVSQFNAIKSSLTQ</sequence>
<comment type="caution">
    <text evidence="1">The sequence shown here is derived from an EMBL/GenBank/DDBJ whole genome shotgun (WGS) entry which is preliminary data.</text>
</comment>
<gene>
    <name evidence="1" type="ORF">BI198_14290</name>
</gene>
<evidence type="ECO:0000313" key="2">
    <source>
        <dbReference type="Proteomes" id="UP000242258"/>
    </source>
</evidence>